<organism evidence="1 2">
    <name type="scientific">Leptospira interrogans serovar Icterohaemorrhagiae str. Verdun HP</name>
    <dbReference type="NCBI Taxonomy" id="1049910"/>
    <lineage>
        <taxon>Bacteria</taxon>
        <taxon>Pseudomonadati</taxon>
        <taxon>Spirochaetota</taxon>
        <taxon>Spirochaetia</taxon>
        <taxon>Leptospirales</taxon>
        <taxon>Leptospiraceae</taxon>
        <taxon>Leptospira</taxon>
    </lineage>
</organism>
<proteinExistence type="predicted"/>
<accession>M6S043</accession>
<name>M6S043_LEPIR</name>
<protein>
    <submittedName>
        <fullName evidence="1">Uncharacterized protein</fullName>
    </submittedName>
</protein>
<evidence type="ECO:0000313" key="2">
    <source>
        <dbReference type="Proteomes" id="UP000012092"/>
    </source>
</evidence>
<dbReference type="Proteomes" id="UP000012092">
    <property type="component" value="Unassembled WGS sequence"/>
</dbReference>
<sequence length="102" mass="11036">MNTSTFVKKIKPSANSSFSIALAPTTYGNKAVFLFISSNDQKNKNFNFSLQGTAQLTPAPSIMITMGQDILQSGNSIDIGGLSTCSSGKDYSFELKIMERQI</sequence>
<dbReference type="EMBL" id="AHNZ02000254">
    <property type="protein sequence ID" value="EMO06393.1"/>
    <property type="molecule type" value="Genomic_DNA"/>
</dbReference>
<comment type="caution">
    <text evidence="1">The sequence shown here is derived from an EMBL/GenBank/DDBJ whole genome shotgun (WGS) entry which is preliminary data.</text>
</comment>
<reference evidence="1 2" key="1">
    <citation type="submission" date="2013-01" db="EMBL/GenBank/DDBJ databases">
        <authorList>
            <person name="Harkins D.M."/>
            <person name="Durkin A.S."/>
            <person name="Brinkac L.M."/>
            <person name="Haft D.H."/>
            <person name="Selengut J.D."/>
            <person name="Sanka R."/>
            <person name="DePew J."/>
            <person name="Purushe J."/>
            <person name="Picardeau M."/>
            <person name="Werts C."/>
            <person name="Goarant C."/>
            <person name="Vinetz J.M."/>
            <person name="Sutton G.G."/>
            <person name="Nierman W.C."/>
            <person name="Fouts D.E."/>
        </authorList>
    </citation>
    <scope>NUCLEOTIDE SEQUENCE [LARGE SCALE GENOMIC DNA]</scope>
    <source>
        <strain evidence="1 2">Verdun HP</strain>
    </source>
</reference>
<gene>
    <name evidence="1" type="ORF">LEP1GSC116_3164</name>
</gene>
<dbReference type="AlphaFoldDB" id="M6S043"/>
<evidence type="ECO:0000313" key="1">
    <source>
        <dbReference type="EMBL" id="EMO06393.1"/>
    </source>
</evidence>